<proteinExistence type="predicted"/>
<reference evidence="2" key="1">
    <citation type="submission" date="2021-03" db="EMBL/GenBank/DDBJ databases">
        <title>Revisited historic fungal species revealed as producer of novel bioactive compounds through whole genome sequencing and comparative genomics.</title>
        <authorList>
            <person name="Vignolle G.A."/>
            <person name="Hochenegger N."/>
            <person name="Mach R.L."/>
            <person name="Mach-Aigner A.R."/>
            <person name="Javad Rahimi M."/>
            <person name="Salim K.A."/>
            <person name="Chan C.M."/>
            <person name="Lim L.B.L."/>
            <person name="Cai F."/>
            <person name="Druzhinina I.S."/>
            <person name="U'Ren J.M."/>
            <person name="Derntl C."/>
        </authorList>
    </citation>
    <scope>NUCLEOTIDE SEQUENCE</scope>
    <source>
        <strain evidence="2">TUCIM 5799</strain>
    </source>
</reference>
<evidence type="ECO:0000256" key="1">
    <source>
        <dbReference type="SAM" id="MobiDB-lite"/>
    </source>
</evidence>
<sequence length="304" mass="34143">MAKGNAHNNGAKPNENGTGTYGHHHGKHDILCDGFVLYPCQAYGNAHARDFNNVDDVPFVLHPWALGPRAKSKQESGDAFVGTPYVADPLQAWPAVFAQEDAPVTAHKTPDTLAEQKLSQAARQLHDQAVESRKVYDSFHKDYRKDVKDVDKYVTQDIRQRIWEAKVERNRKYREKRAQEDRQLTLQRDKLASCLKNMYEATDKLPGGQSSAGGYDSRELHFEKLRATGKRVDRLAGKALSNEAACKDLVSELADLEHLVNPEESAAKILYRFDKRQKAAVETDESDEESAVDRGPIDLEDDAE</sequence>
<gene>
    <name evidence="2" type="ORF">JX265_011325</name>
</gene>
<keyword evidence="3" id="KW-1185">Reference proteome</keyword>
<evidence type="ECO:0000313" key="3">
    <source>
        <dbReference type="Proteomes" id="UP000829685"/>
    </source>
</evidence>
<name>A0A9P9WCV3_9PEZI</name>
<organism evidence="2 3">
    <name type="scientific">Neoarthrinium moseri</name>
    <dbReference type="NCBI Taxonomy" id="1658444"/>
    <lineage>
        <taxon>Eukaryota</taxon>
        <taxon>Fungi</taxon>
        <taxon>Dikarya</taxon>
        <taxon>Ascomycota</taxon>
        <taxon>Pezizomycotina</taxon>
        <taxon>Sordariomycetes</taxon>
        <taxon>Xylariomycetidae</taxon>
        <taxon>Amphisphaeriales</taxon>
        <taxon>Apiosporaceae</taxon>
        <taxon>Neoarthrinium</taxon>
    </lineage>
</organism>
<feature type="region of interest" description="Disordered" evidence="1">
    <location>
        <begin position="279"/>
        <end position="304"/>
    </location>
</feature>
<evidence type="ECO:0000313" key="2">
    <source>
        <dbReference type="EMBL" id="KAI1857124.1"/>
    </source>
</evidence>
<dbReference type="Proteomes" id="UP000829685">
    <property type="component" value="Unassembled WGS sequence"/>
</dbReference>
<comment type="caution">
    <text evidence="2">The sequence shown here is derived from an EMBL/GenBank/DDBJ whole genome shotgun (WGS) entry which is preliminary data.</text>
</comment>
<accession>A0A9P9WCV3</accession>
<dbReference type="AlphaFoldDB" id="A0A9P9WCV3"/>
<feature type="region of interest" description="Disordered" evidence="1">
    <location>
        <begin position="1"/>
        <end position="24"/>
    </location>
</feature>
<protein>
    <submittedName>
        <fullName evidence="2">Uncharacterized protein</fullName>
    </submittedName>
</protein>
<dbReference type="EMBL" id="JAFIMR010000041">
    <property type="protein sequence ID" value="KAI1857124.1"/>
    <property type="molecule type" value="Genomic_DNA"/>
</dbReference>